<reference evidence="1" key="1">
    <citation type="submission" date="2025-08" db="UniProtKB">
        <authorList>
            <consortium name="RefSeq"/>
        </authorList>
    </citation>
    <scope>IDENTIFICATION</scope>
</reference>
<dbReference type="InterPro" id="IPR021109">
    <property type="entry name" value="Peptidase_aspartic_dom_sf"/>
</dbReference>
<evidence type="ECO:0000313" key="1">
    <source>
        <dbReference type="RefSeq" id="XP_016507996.1"/>
    </source>
</evidence>
<dbReference type="PaxDb" id="4097-A0A1S4D3P7"/>
<evidence type="ECO:0008006" key="2">
    <source>
        <dbReference type="Google" id="ProtNLM"/>
    </source>
</evidence>
<dbReference type="PANTHER" id="PTHR33067:SF31">
    <property type="entry name" value="RNA-DIRECTED DNA POLYMERASE"/>
    <property type="match status" value="1"/>
</dbReference>
<organism evidence="1">
    <name type="scientific">Nicotiana tabacum</name>
    <name type="common">Common tobacco</name>
    <dbReference type="NCBI Taxonomy" id="4097"/>
    <lineage>
        <taxon>Eukaryota</taxon>
        <taxon>Viridiplantae</taxon>
        <taxon>Streptophyta</taxon>
        <taxon>Embryophyta</taxon>
        <taxon>Tracheophyta</taxon>
        <taxon>Spermatophyta</taxon>
        <taxon>Magnoliopsida</taxon>
        <taxon>eudicotyledons</taxon>
        <taxon>Gunneridae</taxon>
        <taxon>Pentapetalae</taxon>
        <taxon>asterids</taxon>
        <taxon>lamiids</taxon>
        <taxon>Solanales</taxon>
        <taxon>Solanaceae</taxon>
        <taxon>Nicotianoideae</taxon>
        <taxon>Nicotianeae</taxon>
        <taxon>Nicotiana</taxon>
    </lineage>
</organism>
<dbReference type="PANTHER" id="PTHR33067">
    <property type="entry name" value="RNA-DIRECTED DNA POLYMERASE-RELATED"/>
    <property type="match status" value="1"/>
</dbReference>
<sequence>MAREIRKLTLAKVQSQPSLVCDFCGMGHPTHECQASTTDEMGTTIREQGTAIRNLERQVGQLANLLSERVLGTLPADSERNPKETINAVSLRSGHVLEDPIAKQKNELIERQVEIVEEQKDSTFKKVLVNLTFTEVLSQMPAYAKFLKEILSNKQKVKETPVVNLTEHCNAILQNTLPQKKLEGEIGEIRSIHVSLYLADQTTIIQENIVENMLVWVDKFVFPVDFIVVNMEENREIPMILGRPFLATGRAILDIQERQLMLRVG</sequence>
<dbReference type="CDD" id="cd00303">
    <property type="entry name" value="retropepsin_like"/>
    <property type="match status" value="1"/>
</dbReference>
<protein>
    <recommendedName>
        <fullName evidence="2">Retrotransposon gag protein</fullName>
    </recommendedName>
</protein>
<proteinExistence type="predicted"/>
<dbReference type="RefSeq" id="XP_016507996.1">
    <property type="nucleotide sequence ID" value="XM_016652510.1"/>
</dbReference>
<dbReference type="KEGG" id="nta:107825635"/>
<gene>
    <name evidence="1" type="primary">LOC107825635</name>
</gene>
<dbReference type="Gene3D" id="2.40.70.10">
    <property type="entry name" value="Acid Proteases"/>
    <property type="match status" value="1"/>
</dbReference>
<dbReference type="OrthoDB" id="1750494at2759"/>
<name>A0A1S4D3P7_TOBAC</name>
<dbReference type="AlphaFoldDB" id="A0A1S4D3P7"/>
<accession>A0A1S4D3P7</accession>